<dbReference type="Proteomes" id="UP000321721">
    <property type="component" value="Unassembled WGS sequence"/>
</dbReference>
<evidence type="ECO:0000313" key="11">
    <source>
        <dbReference type="Proteomes" id="UP000321721"/>
    </source>
</evidence>
<dbReference type="NCBIfam" id="TIGR03303">
    <property type="entry name" value="OM_YaeT"/>
    <property type="match status" value="1"/>
</dbReference>
<dbReference type="EMBL" id="VOOS01000006">
    <property type="protein sequence ID" value="TXB63877.1"/>
    <property type="molecule type" value="Genomic_DNA"/>
</dbReference>
<keyword evidence="11" id="KW-1185">Reference proteome</keyword>
<feature type="domain" description="POTRA" evidence="9">
    <location>
        <begin position="284"/>
        <end position="367"/>
    </location>
</feature>
<comment type="caution">
    <text evidence="10">The sequence shown here is derived from an EMBL/GenBank/DDBJ whole genome shotgun (WGS) entry which is preliminary data.</text>
</comment>
<evidence type="ECO:0000256" key="2">
    <source>
        <dbReference type="ARBA" id="ARBA00022452"/>
    </source>
</evidence>
<evidence type="ECO:0000256" key="6">
    <source>
        <dbReference type="ARBA" id="ARBA00023237"/>
    </source>
</evidence>
<dbReference type="InterPro" id="IPR010827">
    <property type="entry name" value="BamA/TamA_POTRA"/>
</dbReference>
<dbReference type="GO" id="GO:0071709">
    <property type="term" value="P:membrane assembly"/>
    <property type="evidence" value="ECO:0007669"/>
    <property type="project" value="InterPro"/>
</dbReference>
<dbReference type="Pfam" id="PF07244">
    <property type="entry name" value="POTRA"/>
    <property type="match status" value="3"/>
</dbReference>
<feature type="domain" description="POTRA" evidence="9">
    <location>
        <begin position="112"/>
        <end position="191"/>
    </location>
</feature>
<dbReference type="RefSeq" id="WP_147101762.1">
    <property type="nucleotide sequence ID" value="NZ_VOOS01000006.1"/>
</dbReference>
<dbReference type="InterPro" id="IPR023707">
    <property type="entry name" value="OM_assembly_BamA"/>
</dbReference>
<keyword evidence="2" id="KW-1134">Transmembrane beta strand</keyword>
<dbReference type="InterPro" id="IPR034746">
    <property type="entry name" value="POTRA"/>
</dbReference>
<dbReference type="PROSITE" id="PS51779">
    <property type="entry name" value="POTRA"/>
    <property type="match status" value="4"/>
</dbReference>
<dbReference type="Gene3D" id="2.40.160.50">
    <property type="entry name" value="membrane protein fhac: a member of the omp85/tpsb transporter family"/>
    <property type="match status" value="1"/>
</dbReference>
<keyword evidence="6" id="KW-0998">Cell outer membrane</keyword>
<evidence type="ECO:0000256" key="1">
    <source>
        <dbReference type="ARBA" id="ARBA00004370"/>
    </source>
</evidence>
<dbReference type="AlphaFoldDB" id="A0A5C6RNT3"/>
<feature type="signal peptide" evidence="8">
    <location>
        <begin position="1"/>
        <end position="18"/>
    </location>
</feature>
<proteinExistence type="predicted"/>
<evidence type="ECO:0000256" key="8">
    <source>
        <dbReference type="SAM" id="SignalP"/>
    </source>
</evidence>
<evidence type="ECO:0000256" key="3">
    <source>
        <dbReference type="ARBA" id="ARBA00022692"/>
    </source>
</evidence>
<evidence type="ECO:0000256" key="5">
    <source>
        <dbReference type="ARBA" id="ARBA00023136"/>
    </source>
</evidence>
<dbReference type="Gene3D" id="3.10.20.310">
    <property type="entry name" value="membrane protein fhac"/>
    <property type="match status" value="5"/>
</dbReference>
<dbReference type="PANTHER" id="PTHR12815:SF47">
    <property type="entry name" value="TRANSLOCATION AND ASSEMBLY MODULE SUBUNIT TAMA"/>
    <property type="match status" value="1"/>
</dbReference>
<protein>
    <recommendedName>
        <fullName evidence="7">Outer membrane protein assembly factor BamA</fullName>
    </recommendedName>
</protein>
<comment type="subcellular location">
    <subcellularLocation>
        <location evidence="1">Membrane</location>
    </subcellularLocation>
</comment>
<evidence type="ECO:0000256" key="4">
    <source>
        <dbReference type="ARBA" id="ARBA00022729"/>
    </source>
</evidence>
<feature type="domain" description="POTRA" evidence="9">
    <location>
        <begin position="370"/>
        <end position="445"/>
    </location>
</feature>
<name>A0A5C6RNT3_9FLAO</name>
<dbReference type="OrthoDB" id="9802086at2"/>
<gene>
    <name evidence="10" type="primary">bamA</name>
    <name evidence="10" type="ORF">FRY74_11510</name>
</gene>
<dbReference type="PANTHER" id="PTHR12815">
    <property type="entry name" value="SORTING AND ASSEMBLY MACHINERY SAMM50 PROTEIN FAMILY MEMBER"/>
    <property type="match status" value="1"/>
</dbReference>
<dbReference type="GO" id="GO:0009279">
    <property type="term" value="C:cell outer membrane"/>
    <property type="evidence" value="ECO:0007669"/>
    <property type="project" value="UniProtKB-UniRule"/>
</dbReference>
<keyword evidence="4 8" id="KW-0732">Signal</keyword>
<evidence type="ECO:0000259" key="9">
    <source>
        <dbReference type="PROSITE" id="PS51779"/>
    </source>
</evidence>
<keyword evidence="3" id="KW-0812">Transmembrane</keyword>
<sequence length="827" mass="94028">MKYILYTILLLIPFYSSAQFSINSDLEDISYANPKEYEIGGVIVSGTQFFDTDAIISLSGLTVGDQLKVPGDKISKAIKNLWEQKLFSDVKLVVNKVEGNKIFLEIRITELPRLSKYKFEGVKKGKQKDLREEIGLIRGKVVTENLILSTQNKVKNYFLNKGYLNTQVEITQEKDTSFANNITLNIKVKINKRTKIKDINFYNNPSIKSKKLRKGFKDTKRRRFYNIFSVSKYIPNSYESEKNNVIEKYNEKGYRDAKISIDSVYKINSKLVSIDITLDEGRQYYFRDVKWVGNTIHSSTELNRILDIKSGDVYNKKILDDRLFMNQNGRDVSSLYLDDGYLFFNISPVEVKIDNDSIDLEMRIYEGKQARINNVTIIGNSKTNDHVIRREIRTRPGQLFSRSDIIRTQRELAQLGYFNPETLGVNPKPDAENGTVDIEYVVEEKPSDQVELSGGWGGGRVIGTLGVSFNNFSARNIFKGNAWRPLPAGDGQKLSLRAQTSGRSYQSYSFSFTEPWLGGRKPNSLSFSLFHQVQSNGATNAEDLQRIKIYGASLGLGRRLKFPDDFFTLYNEVSYQYYVLNQYFSTFAFSDGFANNLSFKTVLSRNSVDNPIYPRTGSQTTLTLQLTPPYSMFRSKDTDYENMSAQEKYKFTEYHKWKFQTSWFSKLVGNLVLNTKAGFGYLGSYNADLESPFERFYLGGDGLSGFAIDGREIIALRGFGSGDLSPTTGARVVSKYTAELRYPVTLNPSATIYGLVFGEAGNSWSEFSKANPFQVNKSAGFGVRIYMPFFGMLGLDWGYRFDQIPGRTDPNSRTEIHFSIGGNINGW</sequence>
<keyword evidence="5" id="KW-0472">Membrane</keyword>
<organism evidence="10 11">
    <name type="scientific">Vicingus serpentipes</name>
    <dbReference type="NCBI Taxonomy" id="1926625"/>
    <lineage>
        <taxon>Bacteria</taxon>
        <taxon>Pseudomonadati</taxon>
        <taxon>Bacteroidota</taxon>
        <taxon>Flavobacteriia</taxon>
        <taxon>Flavobacteriales</taxon>
        <taxon>Vicingaceae</taxon>
        <taxon>Vicingus</taxon>
    </lineage>
</organism>
<feature type="chain" id="PRO_5022878981" description="Outer membrane protein assembly factor BamA" evidence="8">
    <location>
        <begin position="19"/>
        <end position="827"/>
    </location>
</feature>
<evidence type="ECO:0000313" key="10">
    <source>
        <dbReference type="EMBL" id="TXB63877.1"/>
    </source>
</evidence>
<accession>A0A5C6RNT3</accession>
<dbReference type="PIRSF" id="PIRSF006076">
    <property type="entry name" value="OM_assembly_OMP85"/>
    <property type="match status" value="1"/>
</dbReference>
<feature type="domain" description="POTRA" evidence="9">
    <location>
        <begin position="37"/>
        <end position="111"/>
    </location>
</feature>
<evidence type="ECO:0000256" key="7">
    <source>
        <dbReference type="NCBIfam" id="TIGR03303"/>
    </source>
</evidence>
<dbReference type="InterPro" id="IPR039910">
    <property type="entry name" value="D15-like"/>
</dbReference>
<reference evidence="10 11" key="1">
    <citation type="submission" date="2019-08" db="EMBL/GenBank/DDBJ databases">
        <title>Genome of Vicingus serpentipes NCIMB 15042.</title>
        <authorList>
            <person name="Bowman J.P."/>
        </authorList>
    </citation>
    <scope>NUCLEOTIDE SEQUENCE [LARGE SCALE GENOMIC DNA]</scope>
    <source>
        <strain evidence="10 11">NCIMB 15042</strain>
    </source>
</reference>